<protein>
    <submittedName>
        <fullName evidence="1">Uncharacterized protein</fullName>
    </submittedName>
</protein>
<accession>A0A9Q1H893</accession>
<comment type="caution">
    <text evidence="1">The sequence shown here is derived from an EMBL/GenBank/DDBJ whole genome shotgun (WGS) entry which is preliminary data.</text>
</comment>
<dbReference type="Proteomes" id="UP001152320">
    <property type="component" value="Chromosome 9"/>
</dbReference>
<sequence>MSTSQRIHRQIGQMVATRRPSCLCHCLSVLVEEQCLQHFISFGLLKMLIQPVK</sequence>
<name>A0A9Q1H893_HOLLE</name>
<reference evidence="1" key="1">
    <citation type="submission" date="2021-10" db="EMBL/GenBank/DDBJ databases">
        <title>Tropical sea cucumber genome reveals ecological adaptation and Cuvierian tubules defense mechanism.</title>
        <authorList>
            <person name="Chen T."/>
        </authorList>
    </citation>
    <scope>NUCLEOTIDE SEQUENCE</scope>
    <source>
        <strain evidence="1">Nanhai2018</strain>
        <tissue evidence="1">Muscle</tissue>
    </source>
</reference>
<evidence type="ECO:0000313" key="1">
    <source>
        <dbReference type="EMBL" id="KAJ8036749.1"/>
    </source>
</evidence>
<dbReference type="AlphaFoldDB" id="A0A9Q1H893"/>
<evidence type="ECO:0000313" key="2">
    <source>
        <dbReference type="Proteomes" id="UP001152320"/>
    </source>
</evidence>
<keyword evidence="2" id="KW-1185">Reference proteome</keyword>
<organism evidence="1 2">
    <name type="scientific">Holothuria leucospilota</name>
    <name type="common">Black long sea cucumber</name>
    <name type="synonym">Mertensiothuria leucospilota</name>
    <dbReference type="NCBI Taxonomy" id="206669"/>
    <lineage>
        <taxon>Eukaryota</taxon>
        <taxon>Metazoa</taxon>
        <taxon>Echinodermata</taxon>
        <taxon>Eleutherozoa</taxon>
        <taxon>Echinozoa</taxon>
        <taxon>Holothuroidea</taxon>
        <taxon>Aspidochirotacea</taxon>
        <taxon>Aspidochirotida</taxon>
        <taxon>Holothuriidae</taxon>
        <taxon>Holothuria</taxon>
    </lineage>
</organism>
<gene>
    <name evidence="1" type="ORF">HOLleu_20813</name>
</gene>
<proteinExistence type="predicted"/>
<dbReference type="EMBL" id="JAIZAY010000009">
    <property type="protein sequence ID" value="KAJ8036749.1"/>
    <property type="molecule type" value="Genomic_DNA"/>
</dbReference>